<accession>A0A0E1FI54</accession>
<proteinExistence type="predicted"/>
<dbReference type="RefSeq" id="WP_000141160.1">
    <property type="nucleotide sequence ID" value="NZ_CAUZGM010000002.1"/>
</dbReference>
<dbReference type="Proteomes" id="UP000072389">
    <property type="component" value="Chromosome"/>
</dbReference>
<organism evidence="1 2">
    <name type="scientific">Acinetobacter baumannii</name>
    <dbReference type="NCBI Taxonomy" id="470"/>
    <lineage>
        <taxon>Bacteria</taxon>
        <taxon>Pseudomonadati</taxon>
        <taxon>Pseudomonadota</taxon>
        <taxon>Gammaproteobacteria</taxon>
        <taxon>Moraxellales</taxon>
        <taxon>Moraxellaceae</taxon>
        <taxon>Acinetobacter</taxon>
        <taxon>Acinetobacter calcoaceticus/baumannii complex</taxon>
    </lineage>
</organism>
<dbReference type="AlphaFoldDB" id="A0A0E1FI54"/>
<protein>
    <submittedName>
        <fullName evidence="1">Uncharacterized protein</fullName>
    </submittedName>
</protein>
<gene>
    <name evidence="1" type="ORF">AUO97_15465</name>
</gene>
<reference evidence="1 2" key="1">
    <citation type="journal article" date="2014" name="Antimicrob. Agents Chemother.">
        <title>Triclosan can select for an AdeIJK-overexpressing mutant of Acinetobacter baumannii ATCC 17978 that displays reduced susceptibility to multiple antibiotics.</title>
        <authorList>
            <person name="Fernando D.M."/>
            <person name="Xu W."/>
            <person name="Loewen P.C."/>
            <person name="Zhanel G.G."/>
            <person name="Kumar A."/>
        </authorList>
    </citation>
    <scope>NUCLEOTIDE SEQUENCE [LARGE SCALE GENOMIC DNA]</scope>
    <source>
        <strain evidence="1 2">ATCC 17978</strain>
    </source>
</reference>
<dbReference type="eggNOG" id="ENOG5031RXQ">
    <property type="taxonomic scope" value="Bacteria"/>
</dbReference>
<dbReference type="KEGG" id="abau:IX87_02205"/>
<dbReference type="STRING" id="400667.A1S_3683"/>
<dbReference type="EMBL" id="CP018664">
    <property type="protein sequence ID" value="APP32152.1"/>
    <property type="molecule type" value="Genomic_DNA"/>
</dbReference>
<evidence type="ECO:0000313" key="2">
    <source>
        <dbReference type="Proteomes" id="UP000072389"/>
    </source>
</evidence>
<sequence>MTEVKFVSMPASELAQVIEKACENAVTKVLAAQGDELLNITQLCERIPGLSYHSFKKLAKEHRLKDIKGRYSLTAVKAALQSH</sequence>
<name>A0A0E1FI54_ACIBA</name>
<evidence type="ECO:0000313" key="1">
    <source>
        <dbReference type="EMBL" id="APP32152.1"/>
    </source>
</evidence>